<protein>
    <submittedName>
        <fullName evidence="1">Transporter substrate-binding protein</fullName>
    </submittedName>
</protein>
<name>A0ABZ0EEY8_9BURK</name>
<dbReference type="Pfam" id="PF13433">
    <property type="entry name" value="Peripla_BP_5"/>
    <property type="match status" value="1"/>
</dbReference>
<keyword evidence="2" id="KW-1185">Reference proteome</keyword>
<dbReference type="Proteomes" id="UP001302652">
    <property type="component" value="Chromosome 3"/>
</dbReference>
<gene>
    <name evidence="1" type="ORF">RW095_06200</name>
</gene>
<dbReference type="EMBL" id="CP136511">
    <property type="protein sequence ID" value="WOD14767.1"/>
    <property type="molecule type" value="Genomic_DNA"/>
</dbReference>
<dbReference type="SUPFAM" id="SSF53822">
    <property type="entry name" value="Periplasmic binding protein-like I"/>
    <property type="match status" value="1"/>
</dbReference>
<reference evidence="1 2" key="1">
    <citation type="submission" date="2023-10" db="EMBL/GenBank/DDBJ databases">
        <title>Surface-active antibiotics is a multifunctional adaptation for post-fire microbes.</title>
        <authorList>
            <person name="Liu M.D."/>
            <person name="Du Y."/>
            <person name="Koupaei S.K."/>
            <person name="Kim N.R."/>
            <person name="Zhang W."/>
            <person name="Traxler M.F."/>
        </authorList>
    </citation>
    <scope>NUCLEOTIDE SEQUENCE [LARGE SCALE GENOMIC DNA]</scope>
    <source>
        <strain evidence="1 2">F3</strain>
    </source>
</reference>
<dbReference type="Gene3D" id="3.40.50.2300">
    <property type="match status" value="2"/>
</dbReference>
<dbReference type="InterPro" id="IPR028082">
    <property type="entry name" value="Peripla_BP_I"/>
</dbReference>
<evidence type="ECO:0000313" key="1">
    <source>
        <dbReference type="EMBL" id="WOD14767.1"/>
    </source>
</evidence>
<evidence type="ECO:0000313" key="2">
    <source>
        <dbReference type="Proteomes" id="UP001302652"/>
    </source>
</evidence>
<sequence>MLVCYNYFQDLKTPVNEAFLARFHKRFGADYPNITELAMSTYQGFRLWADGVKKAGSIDRMKVIPALETGISINAPSGKVSIDPPTHHCVLDVHIAEVRDKNFKVFVDFVQQKPADTAAVCNLIKHPNDNQQYVIKA</sequence>
<dbReference type="RefSeq" id="WP_317016770.1">
    <property type="nucleotide sequence ID" value="NZ_CP136511.1"/>
</dbReference>
<organism evidence="1 2">
    <name type="scientific">Paraburkholderia kirstenboschensis</name>
    <dbReference type="NCBI Taxonomy" id="1245436"/>
    <lineage>
        <taxon>Bacteria</taxon>
        <taxon>Pseudomonadati</taxon>
        <taxon>Pseudomonadota</taxon>
        <taxon>Betaproteobacteria</taxon>
        <taxon>Burkholderiales</taxon>
        <taxon>Burkholderiaceae</taxon>
        <taxon>Paraburkholderia</taxon>
    </lineage>
</organism>
<dbReference type="PANTHER" id="PTHR47628">
    <property type="match status" value="1"/>
</dbReference>
<proteinExistence type="predicted"/>
<accession>A0ABZ0EEY8</accession>
<dbReference type="PANTHER" id="PTHR47628:SF1">
    <property type="entry name" value="ALIPHATIC AMIDASE EXPRESSION-REGULATING PROTEIN"/>
    <property type="match status" value="1"/>
</dbReference>